<evidence type="ECO:0000259" key="1">
    <source>
        <dbReference type="Pfam" id="PF13480"/>
    </source>
</evidence>
<feature type="domain" description="BioF2-like acetyltransferase" evidence="1">
    <location>
        <begin position="181"/>
        <end position="318"/>
    </location>
</feature>
<sequence length="382" mass="43620">MTLTVEWLEDPQRWSELRDPWDLMAERSAWPTIYATWDFLDCCRLHFAPRRSRLAIAVVREGRQAVGFAPMLITQRQRFGLPMRQLGLLASWEADRAPLVVTAGRESECIEALLAAIAERERDWDYLQLNELAPEAPLVAALRGWATAARGFRLVESHPSPSPFINLETDVDGWLASLGASTRKSFRRYQRQLEALGRCELEMCDAPETIGPALERYLEIEDRSWKRGAGQGVAKDQRNRAFYRDALPRLAARRRGAVALLTVDGKPIAGNIELWLGRVGYCPQTTFDPEFARYSPGNVLQVMTLRWHHARGIKEYGLFGRFLENKRRFTQDFRANLNLRVLQMRSPRHWILFTPGLLRREQARPKPVVAPASGATEENGEA</sequence>
<evidence type="ECO:0000313" key="3">
    <source>
        <dbReference type="Proteomes" id="UP000319771"/>
    </source>
</evidence>
<keyword evidence="2" id="KW-0808">Transferase</keyword>
<dbReference type="AlphaFoldDB" id="A0A538U280"/>
<dbReference type="EMBL" id="VBPB01000259">
    <property type="protein sequence ID" value="TMQ70005.1"/>
    <property type="molecule type" value="Genomic_DNA"/>
</dbReference>
<gene>
    <name evidence="2" type="ORF">E6K81_13645</name>
</gene>
<evidence type="ECO:0000313" key="2">
    <source>
        <dbReference type="EMBL" id="TMQ70005.1"/>
    </source>
</evidence>
<organism evidence="2 3">
    <name type="scientific">Eiseniibacteriota bacterium</name>
    <dbReference type="NCBI Taxonomy" id="2212470"/>
    <lineage>
        <taxon>Bacteria</taxon>
        <taxon>Candidatus Eiseniibacteriota</taxon>
    </lineage>
</organism>
<accession>A0A538U280</accession>
<dbReference type="GO" id="GO:0016740">
    <property type="term" value="F:transferase activity"/>
    <property type="evidence" value="ECO:0007669"/>
    <property type="project" value="UniProtKB-KW"/>
</dbReference>
<reference evidence="2 3" key="1">
    <citation type="journal article" date="2019" name="Nat. Microbiol.">
        <title>Mediterranean grassland soil C-N compound turnover is dependent on rainfall and depth, and is mediated by genomically divergent microorganisms.</title>
        <authorList>
            <person name="Diamond S."/>
            <person name="Andeer P.F."/>
            <person name="Li Z."/>
            <person name="Crits-Christoph A."/>
            <person name="Burstein D."/>
            <person name="Anantharaman K."/>
            <person name="Lane K.R."/>
            <person name="Thomas B.C."/>
            <person name="Pan C."/>
            <person name="Northen T.R."/>
            <person name="Banfield J.F."/>
        </authorList>
    </citation>
    <scope>NUCLEOTIDE SEQUENCE [LARGE SCALE GENOMIC DNA]</scope>
    <source>
        <strain evidence="2">WS_11</strain>
    </source>
</reference>
<proteinExistence type="predicted"/>
<comment type="caution">
    <text evidence="2">The sequence shown here is derived from an EMBL/GenBank/DDBJ whole genome shotgun (WGS) entry which is preliminary data.</text>
</comment>
<dbReference type="InterPro" id="IPR038740">
    <property type="entry name" value="BioF2-like_GNAT_dom"/>
</dbReference>
<dbReference type="InterPro" id="IPR016181">
    <property type="entry name" value="Acyl_CoA_acyltransferase"/>
</dbReference>
<dbReference type="Pfam" id="PF13480">
    <property type="entry name" value="Acetyltransf_6"/>
    <property type="match status" value="1"/>
</dbReference>
<protein>
    <submittedName>
        <fullName evidence="2">GNAT family N-acetyltransferase</fullName>
    </submittedName>
</protein>
<dbReference type="SUPFAM" id="SSF55729">
    <property type="entry name" value="Acyl-CoA N-acyltransferases (Nat)"/>
    <property type="match status" value="1"/>
</dbReference>
<dbReference type="Proteomes" id="UP000319771">
    <property type="component" value="Unassembled WGS sequence"/>
</dbReference>
<name>A0A538U280_UNCEI</name>
<dbReference type="Gene3D" id="3.40.630.30">
    <property type="match status" value="1"/>
</dbReference>